<dbReference type="GeneID" id="96261166"/>
<feature type="region of interest" description="Disordered" evidence="1">
    <location>
        <begin position="34"/>
        <end position="54"/>
    </location>
</feature>
<dbReference type="PROSITE" id="PS51318">
    <property type="entry name" value="TAT"/>
    <property type="match status" value="1"/>
</dbReference>
<evidence type="ECO:0000256" key="3">
    <source>
        <dbReference type="SAM" id="SignalP"/>
    </source>
</evidence>
<dbReference type="Proteomes" id="UP000721954">
    <property type="component" value="Unassembled WGS sequence"/>
</dbReference>
<sequence length="291" mass="29806">MTKAFSARRTSLRSAASAGALTVALLGLAPHAHADTAAEPPAPPQGAANAAHKAASDEATLDALARFFARDGAVTAARAEPRIEGETVPVYALSADFVAAPSAARATARPVAELKSFATTAISSDGQRASLMSARTARGWQVVNIATGDDETRYAAKGAAKAAGGTVFEEPQIDAWYVLDGTRVLPLDPDARKAVGAEGTSLSAYHARVHETYGDKLPGSGYDKKGLAGGFGPQKEKQEVTQEENAVPTASGSGEQPPTDALGLVAVSAAGIAVAAGGTWLVRRRTRPRHG</sequence>
<keyword evidence="2" id="KW-0472">Membrane</keyword>
<evidence type="ECO:0000256" key="1">
    <source>
        <dbReference type="SAM" id="MobiDB-lite"/>
    </source>
</evidence>
<evidence type="ECO:0000313" key="4">
    <source>
        <dbReference type="EMBL" id="MBO8200832.1"/>
    </source>
</evidence>
<keyword evidence="3" id="KW-0732">Signal</keyword>
<keyword evidence="2" id="KW-0812">Transmembrane</keyword>
<name>A0ABS3XZJ5_9ACTN</name>
<keyword evidence="2" id="KW-1133">Transmembrane helix</keyword>
<feature type="transmembrane region" description="Helical" evidence="2">
    <location>
        <begin position="261"/>
        <end position="282"/>
    </location>
</feature>
<reference evidence="4 5" key="1">
    <citation type="submission" date="2021-02" db="EMBL/GenBank/DDBJ databases">
        <title>Streptomyces spirodelae sp. nov., isolated from duckweed.</title>
        <authorList>
            <person name="Saimee Y."/>
            <person name="Duangmal K."/>
        </authorList>
    </citation>
    <scope>NUCLEOTIDE SEQUENCE [LARGE SCALE GENOMIC DNA]</scope>
    <source>
        <strain evidence="4 5">DSM 42105</strain>
    </source>
</reference>
<feature type="region of interest" description="Disordered" evidence="1">
    <location>
        <begin position="215"/>
        <end position="260"/>
    </location>
</feature>
<dbReference type="RefSeq" id="WP_209212459.1">
    <property type="nucleotide sequence ID" value="NZ_JAFFZM010000013.1"/>
</dbReference>
<evidence type="ECO:0008006" key="6">
    <source>
        <dbReference type="Google" id="ProtNLM"/>
    </source>
</evidence>
<keyword evidence="5" id="KW-1185">Reference proteome</keyword>
<feature type="chain" id="PRO_5046936771" description="Secreted protein" evidence="3">
    <location>
        <begin position="35"/>
        <end position="291"/>
    </location>
</feature>
<protein>
    <recommendedName>
        <fullName evidence="6">Secreted protein</fullName>
    </recommendedName>
</protein>
<dbReference type="InterPro" id="IPR006311">
    <property type="entry name" value="TAT_signal"/>
</dbReference>
<organism evidence="4 5">
    <name type="scientific">Streptomyces smyrnaeus</name>
    <dbReference type="NCBI Taxonomy" id="1387713"/>
    <lineage>
        <taxon>Bacteria</taxon>
        <taxon>Bacillati</taxon>
        <taxon>Actinomycetota</taxon>
        <taxon>Actinomycetes</taxon>
        <taxon>Kitasatosporales</taxon>
        <taxon>Streptomycetaceae</taxon>
        <taxon>Streptomyces</taxon>
    </lineage>
</organism>
<comment type="caution">
    <text evidence="4">The sequence shown here is derived from an EMBL/GenBank/DDBJ whole genome shotgun (WGS) entry which is preliminary data.</text>
</comment>
<gene>
    <name evidence="4" type="ORF">JW613_21330</name>
</gene>
<accession>A0ABS3XZJ5</accession>
<evidence type="ECO:0000256" key="2">
    <source>
        <dbReference type="SAM" id="Phobius"/>
    </source>
</evidence>
<evidence type="ECO:0000313" key="5">
    <source>
        <dbReference type="Proteomes" id="UP000721954"/>
    </source>
</evidence>
<dbReference type="EMBL" id="JAFFZM010000013">
    <property type="protein sequence ID" value="MBO8200832.1"/>
    <property type="molecule type" value="Genomic_DNA"/>
</dbReference>
<proteinExistence type="predicted"/>
<feature type="signal peptide" evidence="3">
    <location>
        <begin position="1"/>
        <end position="34"/>
    </location>
</feature>